<evidence type="ECO:0000313" key="3">
    <source>
        <dbReference type="Proteomes" id="UP000468388"/>
    </source>
</evidence>
<dbReference type="EMBL" id="WRXO01000014">
    <property type="protein sequence ID" value="MVT44979.1"/>
    <property type="molecule type" value="Genomic_DNA"/>
</dbReference>
<evidence type="ECO:0008006" key="4">
    <source>
        <dbReference type="Google" id="ProtNLM"/>
    </source>
</evidence>
<keyword evidence="1" id="KW-0812">Transmembrane</keyword>
<accession>A0A6N8JKQ3</accession>
<feature type="transmembrane region" description="Helical" evidence="1">
    <location>
        <begin position="12"/>
        <end position="38"/>
    </location>
</feature>
<dbReference type="AlphaFoldDB" id="A0A6N8JKQ3"/>
<organism evidence="2 3">
    <name type="scientific">Chitinophaga oryziterrae</name>
    <dbReference type="NCBI Taxonomy" id="1031224"/>
    <lineage>
        <taxon>Bacteria</taxon>
        <taxon>Pseudomonadati</taxon>
        <taxon>Bacteroidota</taxon>
        <taxon>Chitinophagia</taxon>
        <taxon>Chitinophagales</taxon>
        <taxon>Chitinophagaceae</taxon>
        <taxon>Chitinophaga</taxon>
    </lineage>
</organism>
<keyword evidence="3" id="KW-1185">Reference proteome</keyword>
<dbReference type="OrthoDB" id="673852at2"/>
<comment type="caution">
    <text evidence="2">The sequence shown here is derived from an EMBL/GenBank/DDBJ whole genome shotgun (WGS) entry which is preliminary data.</text>
</comment>
<evidence type="ECO:0000313" key="2">
    <source>
        <dbReference type="EMBL" id="MVT44979.1"/>
    </source>
</evidence>
<feature type="transmembrane region" description="Helical" evidence="1">
    <location>
        <begin position="91"/>
        <end position="111"/>
    </location>
</feature>
<feature type="transmembrane region" description="Helical" evidence="1">
    <location>
        <begin position="58"/>
        <end position="79"/>
    </location>
</feature>
<dbReference type="RefSeq" id="WP_157303763.1">
    <property type="nucleotide sequence ID" value="NZ_BAAAZB010000028.1"/>
</dbReference>
<reference evidence="2 3" key="1">
    <citation type="submission" date="2019-12" db="EMBL/GenBank/DDBJ databases">
        <title>The draft genomic sequence of strain Chitinophaga oryziterrae JCM 16595.</title>
        <authorList>
            <person name="Zhang X."/>
        </authorList>
    </citation>
    <scope>NUCLEOTIDE SEQUENCE [LARGE SCALE GENOMIC DNA]</scope>
    <source>
        <strain evidence="2 3">JCM 16595</strain>
    </source>
</reference>
<keyword evidence="1" id="KW-0472">Membrane</keyword>
<dbReference type="Proteomes" id="UP000468388">
    <property type="component" value="Unassembled WGS sequence"/>
</dbReference>
<name>A0A6N8JKQ3_9BACT</name>
<gene>
    <name evidence="2" type="ORF">GO495_30595</name>
</gene>
<protein>
    <recommendedName>
        <fullName evidence="4">DUF998 domain-containing protein</fullName>
    </recommendedName>
</protein>
<keyword evidence="1" id="KW-1133">Transmembrane helix</keyword>
<evidence type="ECO:0000256" key="1">
    <source>
        <dbReference type="SAM" id="Phobius"/>
    </source>
</evidence>
<proteinExistence type="predicted"/>
<sequence>MKPVLKPFQRSLALIIIPLGFVLCFIYGWTFISTVFGLNNFYGNLYNYYHVSKISFSIYNILVAFVAGIITIRLIIGVLKSNARHLKRSLWIFLALAVILVIGESILHLSLAGDI</sequence>